<proteinExistence type="predicted"/>
<protein>
    <submittedName>
        <fullName evidence="1">Uncharacterized protein</fullName>
    </submittedName>
</protein>
<sequence>MPPFSLLVSKLCLKDNITKILENHKNFQKKKNGSKLQSYLTKYFERSIITLICDYNSQHFGILQPMMLRNQLHNLSTKTEDVKSEMCYYVLRLIFRDGTLSRNEGNKRNKGICYAID</sequence>
<gene>
    <name evidence="1" type="ORF">V1477_002208</name>
</gene>
<reference evidence="1 2" key="1">
    <citation type="journal article" date="2024" name="Ann. Entomol. Soc. Am.">
        <title>Genomic analyses of the southern and eastern yellowjacket wasps (Hymenoptera: Vespidae) reveal evolutionary signatures of social life.</title>
        <authorList>
            <person name="Catto M.A."/>
            <person name="Caine P.B."/>
            <person name="Orr S.E."/>
            <person name="Hunt B.G."/>
            <person name="Goodisman M.A.D."/>
        </authorList>
    </citation>
    <scope>NUCLEOTIDE SEQUENCE [LARGE SCALE GENOMIC DNA]</scope>
    <source>
        <strain evidence="1">232</strain>
        <tissue evidence="1">Head and thorax</tissue>
    </source>
</reference>
<dbReference type="Proteomes" id="UP001607303">
    <property type="component" value="Unassembled WGS sequence"/>
</dbReference>
<evidence type="ECO:0000313" key="2">
    <source>
        <dbReference type="Proteomes" id="UP001607303"/>
    </source>
</evidence>
<name>A0ABD2CYP1_VESMC</name>
<dbReference type="AlphaFoldDB" id="A0ABD2CYP1"/>
<organism evidence="1 2">
    <name type="scientific">Vespula maculifrons</name>
    <name type="common">Eastern yellow jacket</name>
    <name type="synonym">Wasp</name>
    <dbReference type="NCBI Taxonomy" id="7453"/>
    <lineage>
        <taxon>Eukaryota</taxon>
        <taxon>Metazoa</taxon>
        <taxon>Ecdysozoa</taxon>
        <taxon>Arthropoda</taxon>
        <taxon>Hexapoda</taxon>
        <taxon>Insecta</taxon>
        <taxon>Pterygota</taxon>
        <taxon>Neoptera</taxon>
        <taxon>Endopterygota</taxon>
        <taxon>Hymenoptera</taxon>
        <taxon>Apocrita</taxon>
        <taxon>Aculeata</taxon>
        <taxon>Vespoidea</taxon>
        <taxon>Vespidae</taxon>
        <taxon>Vespinae</taxon>
        <taxon>Vespula</taxon>
    </lineage>
</organism>
<dbReference type="EMBL" id="JAYRBN010000027">
    <property type="protein sequence ID" value="KAL2749268.1"/>
    <property type="molecule type" value="Genomic_DNA"/>
</dbReference>
<accession>A0ABD2CYP1</accession>
<evidence type="ECO:0000313" key="1">
    <source>
        <dbReference type="EMBL" id="KAL2749268.1"/>
    </source>
</evidence>
<comment type="caution">
    <text evidence="1">The sequence shown here is derived from an EMBL/GenBank/DDBJ whole genome shotgun (WGS) entry which is preliminary data.</text>
</comment>
<keyword evidence="2" id="KW-1185">Reference proteome</keyword>